<dbReference type="Gene3D" id="2.170.130.10">
    <property type="entry name" value="TonB-dependent receptor, plug domain"/>
    <property type="match status" value="1"/>
</dbReference>
<evidence type="ECO:0000313" key="8">
    <source>
        <dbReference type="EMBL" id="WCL55314.1"/>
    </source>
</evidence>
<name>A0AAE9XXB2_9PROT</name>
<keyword evidence="4" id="KW-0798">TonB box</keyword>
<evidence type="ECO:0000256" key="1">
    <source>
        <dbReference type="ARBA" id="ARBA00004442"/>
    </source>
</evidence>
<keyword evidence="5" id="KW-0732">Signal</keyword>
<dbReference type="InterPro" id="IPR000531">
    <property type="entry name" value="Beta-barrel_TonB"/>
</dbReference>
<dbReference type="AlphaFoldDB" id="A0AAE9XXB2"/>
<organism evidence="8 9">
    <name type="scientific">Gimibacter soli</name>
    <dbReference type="NCBI Taxonomy" id="3024400"/>
    <lineage>
        <taxon>Bacteria</taxon>
        <taxon>Pseudomonadati</taxon>
        <taxon>Pseudomonadota</taxon>
        <taxon>Alphaproteobacteria</taxon>
        <taxon>Kordiimonadales</taxon>
        <taxon>Temperatibacteraceae</taxon>
        <taxon>Gimibacter</taxon>
    </lineage>
</organism>
<evidence type="ECO:0000256" key="3">
    <source>
        <dbReference type="ARBA" id="ARBA00023237"/>
    </source>
</evidence>
<dbReference type="NCBIfam" id="TIGR01782">
    <property type="entry name" value="TonB-Xanth-Caul"/>
    <property type="match status" value="1"/>
</dbReference>
<feature type="chain" id="PRO_5042143889" evidence="5">
    <location>
        <begin position="30"/>
        <end position="994"/>
    </location>
</feature>
<evidence type="ECO:0000259" key="7">
    <source>
        <dbReference type="Pfam" id="PF07715"/>
    </source>
</evidence>
<dbReference type="PANTHER" id="PTHR40980">
    <property type="entry name" value="PLUG DOMAIN-CONTAINING PROTEIN"/>
    <property type="match status" value="1"/>
</dbReference>
<evidence type="ECO:0000256" key="5">
    <source>
        <dbReference type="SAM" id="SignalP"/>
    </source>
</evidence>
<dbReference type="Gene3D" id="2.40.170.20">
    <property type="entry name" value="TonB-dependent receptor, beta-barrel domain"/>
    <property type="match status" value="1"/>
</dbReference>
<keyword evidence="3" id="KW-0998">Cell outer membrane</keyword>
<dbReference type="Pfam" id="PF00593">
    <property type="entry name" value="TonB_dep_Rec_b-barrel"/>
    <property type="match status" value="1"/>
</dbReference>
<dbReference type="RefSeq" id="WP_289505108.1">
    <property type="nucleotide sequence ID" value="NZ_CP116805.1"/>
</dbReference>
<keyword evidence="2 4" id="KW-0472">Membrane</keyword>
<evidence type="ECO:0000259" key="6">
    <source>
        <dbReference type="Pfam" id="PF00593"/>
    </source>
</evidence>
<feature type="domain" description="TonB-dependent receptor-like beta-barrel" evidence="6">
    <location>
        <begin position="430"/>
        <end position="961"/>
    </location>
</feature>
<accession>A0AAE9XXB2</accession>
<proteinExistence type="inferred from homology"/>
<reference evidence="8" key="1">
    <citation type="submission" date="2023-01" db="EMBL/GenBank/DDBJ databases">
        <title>The genome sequence of Kordiimonadaceae bacterium 6D33.</title>
        <authorList>
            <person name="Liu Y."/>
        </authorList>
    </citation>
    <scope>NUCLEOTIDE SEQUENCE</scope>
    <source>
        <strain evidence="8">6D33</strain>
    </source>
</reference>
<dbReference type="PANTHER" id="PTHR40980:SF3">
    <property type="entry name" value="TONB-DEPENDENT RECEPTOR-LIKE BETA-BARREL DOMAIN-CONTAINING PROTEIN"/>
    <property type="match status" value="1"/>
</dbReference>
<dbReference type="Proteomes" id="UP001217500">
    <property type="component" value="Chromosome"/>
</dbReference>
<dbReference type="Pfam" id="PF07715">
    <property type="entry name" value="Plug"/>
    <property type="match status" value="1"/>
</dbReference>
<comment type="similarity">
    <text evidence="4">Belongs to the TonB-dependent receptor family.</text>
</comment>
<dbReference type="SUPFAM" id="SSF56935">
    <property type="entry name" value="Porins"/>
    <property type="match status" value="1"/>
</dbReference>
<keyword evidence="8" id="KW-0675">Receptor</keyword>
<keyword evidence="9" id="KW-1185">Reference proteome</keyword>
<dbReference type="InterPro" id="IPR037066">
    <property type="entry name" value="Plug_dom_sf"/>
</dbReference>
<protein>
    <submittedName>
        <fullName evidence="8">TonB-dependent receptor</fullName>
    </submittedName>
</protein>
<dbReference type="KEGG" id="gso:PH603_06025"/>
<dbReference type="InterPro" id="IPR012910">
    <property type="entry name" value="Plug_dom"/>
</dbReference>
<dbReference type="InterPro" id="IPR010104">
    <property type="entry name" value="TonB_rcpt_bac"/>
</dbReference>
<feature type="domain" description="TonB-dependent receptor plug" evidence="7">
    <location>
        <begin position="58"/>
        <end position="163"/>
    </location>
</feature>
<dbReference type="EMBL" id="CP116805">
    <property type="protein sequence ID" value="WCL55314.1"/>
    <property type="molecule type" value="Genomic_DNA"/>
</dbReference>
<comment type="subcellular location">
    <subcellularLocation>
        <location evidence="1 4">Cell outer membrane</location>
    </subcellularLocation>
</comment>
<evidence type="ECO:0000313" key="9">
    <source>
        <dbReference type="Proteomes" id="UP001217500"/>
    </source>
</evidence>
<dbReference type="InterPro" id="IPR036942">
    <property type="entry name" value="Beta-barrel_TonB_sf"/>
</dbReference>
<dbReference type="GO" id="GO:0009279">
    <property type="term" value="C:cell outer membrane"/>
    <property type="evidence" value="ECO:0007669"/>
    <property type="project" value="UniProtKB-SubCell"/>
</dbReference>
<gene>
    <name evidence="8" type="ORF">PH603_06025</name>
</gene>
<evidence type="ECO:0000256" key="4">
    <source>
        <dbReference type="RuleBase" id="RU003357"/>
    </source>
</evidence>
<sequence length="994" mass="107877">MKSKAMRLGSVASTMSLILAAVSAGSAVAQDAGAGETEFEEITVTGIRGSLQRAMDIKRSNAGVVDAISAEDMGKFPDTNLAESLQRITGVSIDRVNGEGSKVTVRGFGPDFNLVTLNGRQMPVSTLEETTASSSRSFDFANLASEGIAGVEVFKTGRASIPTGGIGSTINIKTTRPLDAPGMKASIGAKALADTSEIDGTSYNPEFSGIYSNTFAEDKFGVAVSGSYQKRESGYAQASTPSGWRGAYLGSENNWGTLPQIPDGGTEEDINVINRPGPNDVYGVQQSLGYVFTSIDRERINGQATMQFRPVDTFTATVDYTYSKHKVKTNRNDVSVWFNFGDTSSEWTDGPVAGPVRYSEYFAGSKDVSMGGGKFEVNTEMNSIGLNLDWQATDRLHLELDVHDSSSLSDSGSPYGTSAVVSTAAFLSDFTQSIDYSRDFPVLSLDGVSGVSPAGLLTTGSSFRNSLMRTDIKQAQFNGSYDFDTDFIKSVDFGASYTENKVRSAFSNAQRDTWGGVGTAADIPDDIFVLQTISDKFSQVEGHDDPALFNEFYSFDFDRMVGLIDSLYDACGGDGVCIADDFTTDRRTEEKSWAGYVQVNSEFDIVDRPARLVAGMRYEKTDVDSRALVPIAVGTQWVANNEFGVIFSDDQDFTELTGSYEHWLPSIDFDVEFYDNMVFRASYSETFTRPGYNHIQGGQTVNQIFRVDGGDGSQGDPGLLPFSSKNIDLSTEWYYDDASYFSVGFFHKKVSNFIASSEIQATPFDLVTPYGGKRYNDAVAALGGSTDLTAIRNWIFANADPSTVEILGTDSSGNTIGNIFGVPGEDPTLTFDITVPINERSAKLHGWEFALQHTFGDTGFGAILNYTIVRGDVDFDITQPASVAQFALVGLSDSANIIGFYDKNGLQVRVAYNWRDKFLNSTSSAAGPNNPLFTEAYGQFDVSMSYDVTEALTVFAEAINLTNSYNRVHGRHVNEVNYLTQTGPRYAIGARYKF</sequence>
<feature type="signal peptide" evidence="5">
    <location>
        <begin position="1"/>
        <end position="29"/>
    </location>
</feature>
<evidence type="ECO:0000256" key="2">
    <source>
        <dbReference type="ARBA" id="ARBA00023136"/>
    </source>
</evidence>